<protein>
    <submittedName>
        <fullName evidence="2">Uncharacterized protein</fullName>
    </submittedName>
</protein>
<feature type="compositionally biased region" description="Polar residues" evidence="1">
    <location>
        <begin position="89"/>
        <end position="103"/>
    </location>
</feature>
<feature type="non-terminal residue" evidence="2">
    <location>
        <position position="1"/>
    </location>
</feature>
<proteinExistence type="predicted"/>
<dbReference type="AlphaFoldDB" id="A0A699KD79"/>
<comment type="caution">
    <text evidence="2">The sequence shown here is derived from an EMBL/GenBank/DDBJ whole genome shotgun (WGS) entry which is preliminary data.</text>
</comment>
<evidence type="ECO:0000313" key="2">
    <source>
        <dbReference type="EMBL" id="GFA82632.1"/>
    </source>
</evidence>
<reference evidence="2" key="1">
    <citation type="journal article" date="2019" name="Sci. Rep.">
        <title>Draft genome of Tanacetum cinerariifolium, the natural source of mosquito coil.</title>
        <authorList>
            <person name="Yamashiro T."/>
            <person name="Shiraishi A."/>
            <person name="Satake H."/>
            <person name="Nakayama K."/>
        </authorList>
    </citation>
    <scope>NUCLEOTIDE SEQUENCE</scope>
</reference>
<feature type="compositionally biased region" description="Acidic residues" evidence="1">
    <location>
        <begin position="140"/>
        <end position="165"/>
    </location>
</feature>
<feature type="region of interest" description="Disordered" evidence="1">
    <location>
        <begin position="53"/>
        <end position="167"/>
    </location>
</feature>
<evidence type="ECO:0000256" key="1">
    <source>
        <dbReference type="SAM" id="MobiDB-lite"/>
    </source>
</evidence>
<name>A0A699KD79_TANCI</name>
<sequence length="343" mass="37674">QDYDITSSLRRGALHHMIVVNNQRDSVSPPLLAIKPKKGKSQTVTSTFLKSQGLKASGALFQKSKRPKSKQPPTDTIVTLPKPTEGSKDITSTTLDEGTTKTTPRPEGSLRDKDSEGNIPPANMEPIHTLVVNPSGTEKESDEEEVLPAGDDMDEDSSDDTEEQHEEAAVSYANLKASIEEYYKENIAHQDQTDQLVASSMSFLDKSSSSISDLYKGLNVITELLKDINNAVKDDPATNKKINEAIKTFAKISAQTTEILSLTALKRKVTSLRQDTSKIKSMMVEIYHAFKARPSSALLGSVTPTLALTHIPANVEGENPLTFPLKNLFPTLRGRLKTQQWPF</sequence>
<accession>A0A699KD79</accession>
<organism evidence="2">
    <name type="scientific">Tanacetum cinerariifolium</name>
    <name type="common">Dalmatian daisy</name>
    <name type="synonym">Chrysanthemum cinerariifolium</name>
    <dbReference type="NCBI Taxonomy" id="118510"/>
    <lineage>
        <taxon>Eukaryota</taxon>
        <taxon>Viridiplantae</taxon>
        <taxon>Streptophyta</taxon>
        <taxon>Embryophyta</taxon>
        <taxon>Tracheophyta</taxon>
        <taxon>Spermatophyta</taxon>
        <taxon>Magnoliopsida</taxon>
        <taxon>eudicotyledons</taxon>
        <taxon>Gunneridae</taxon>
        <taxon>Pentapetalae</taxon>
        <taxon>asterids</taxon>
        <taxon>campanulids</taxon>
        <taxon>Asterales</taxon>
        <taxon>Asteraceae</taxon>
        <taxon>Asteroideae</taxon>
        <taxon>Anthemideae</taxon>
        <taxon>Anthemidinae</taxon>
        <taxon>Tanacetum</taxon>
    </lineage>
</organism>
<dbReference type="SUPFAM" id="SSF58104">
    <property type="entry name" value="Methyl-accepting chemotaxis protein (MCP) signaling domain"/>
    <property type="match status" value="1"/>
</dbReference>
<dbReference type="EMBL" id="BKCJ010495379">
    <property type="protein sequence ID" value="GFA82632.1"/>
    <property type="molecule type" value="Genomic_DNA"/>
</dbReference>
<gene>
    <name evidence="2" type="ORF">Tci_654604</name>
</gene>